<dbReference type="Gene3D" id="3.30.420.10">
    <property type="entry name" value="Ribonuclease H-like superfamily/Ribonuclease H"/>
    <property type="match status" value="1"/>
</dbReference>
<dbReference type="SUPFAM" id="SSF53098">
    <property type="entry name" value="Ribonuclease H-like"/>
    <property type="match status" value="1"/>
</dbReference>
<dbReference type="InterPro" id="IPR036397">
    <property type="entry name" value="RNaseH_sf"/>
</dbReference>
<dbReference type="PROSITE" id="PS50994">
    <property type="entry name" value="INTEGRASE"/>
    <property type="match status" value="1"/>
</dbReference>
<dbReference type="GO" id="GO:0005634">
    <property type="term" value="C:nucleus"/>
    <property type="evidence" value="ECO:0007669"/>
    <property type="project" value="UniProtKB-ARBA"/>
</dbReference>
<dbReference type="Proteomes" id="UP000740883">
    <property type="component" value="Unassembled WGS sequence"/>
</dbReference>
<dbReference type="EMBL" id="SBJO01000740">
    <property type="protein sequence ID" value="KAF9756204.1"/>
    <property type="molecule type" value="Genomic_DNA"/>
</dbReference>
<name>A0A9P6GW55_9MICR</name>
<dbReference type="InterPro" id="IPR001584">
    <property type="entry name" value="Integrase_cat-core"/>
</dbReference>
<protein>
    <recommendedName>
        <fullName evidence="1">Integrase catalytic domain-containing protein</fullName>
    </recommendedName>
</protein>
<organism evidence="2 3">
    <name type="scientific">Nosema granulosis</name>
    <dbReference type="NCBI Taxonomy" id="83296"/>
    <lineage>
        <taxon>Eukaryota</taxon>
        <taxon>Fungi</taxon>
        <taxon>Fungi incertae sedis</taxon>
        <taxon>Microsporidia</taxon>
        <taxon>Nosematidae</taxon>
        <taxon>Nosema</taxon>
    </lineage>
</organism>
<evidence type="ECO:0000313" key="3">
    <source>
        <dbReference type="Proteomes" id="UP000740883"/>
    </source>
</evidence>
<evidence type="ECO:0000313" key="2">
    <source>
        <dbReference type="EMBL" id="KAF9756204.1"/>
    </source>
</evidence>
<dbReference type="GO" id="GO:0003676">
    <property type="term" value="F:nucleic acid binding"/>
    <property type="evidence" value="ECO:0007669"/>
    <property type="project" value="InterPro"/>
</dbReference>
<sequence>MNIKRKHGTPYSPTTTSLVERFNKTLVTKLRKITEFGKFDWARCLEKANEAYKYSYHRAIDCDPIELLEGKILTTMDRQENLSEKKPRKFFIDRLKDHSDRYKKSYETQKENLTRKKQ</sequence>
<gene>
    <name evidence="2" type="ORF">NGRA_3262</name>
</gene>
<evidence type="ECO:0000259" key="1">
    <source>
        <dbReference type="PROSITE" id="PS50994"/>
    </source>
</evidence>
<dbReference type="AlphaFoldDB" id="A0A9P6GW55"/>
<proteinExistence type="predicted"/>
<comment type="caution">
    <text evidence="2">The sequence shown here is derived from an EMBL/GenBank/DDBJ whole genome shotgun (WGS) entry which is preliminary data.</text>
</comment>
<dbReference type="OrthoDB" id="7691805at2759"/>
<reference evidence="2 3" key="1">
    <citation type="journal article" date="2020" name="Genome Biol. Evol.">
        <title>Comparative genomics of strictly vertically transmitted, feminizing microsporidia endosymbionts of amphipod crustaceans.</title>
        <authorList>
            <person name="Cormier A."/>
            <person name="Chebbi M.A."/>
            <person name="Giraud I."/>
            <person name="Wattier R."/>
            <person name="Teixeira M."/>
            <person name="Gilbert C."/>
            <person name="Rigaud T."/>
            <person name="Cordaux R."/>
        </authorList>
    </citation>
    <scope>NUCLEOTIDE SEQUENCE [LARGE SCALE GENOMIC DNA]</scope>
    <source>
        <strain evidence="2 3">Ou3-Ou53</strain>
    </source>
</reference>
<keyword evidence="3" id="KW-1185">Reference proteome</keyword>
<accession>A0A9P6GW55</accession>
<dbReference type="InterPro" id="IPR012337">
    <property type="entry name" value="RNaseH-like_sf"/>
</dbReference>
<feature type="domain" description="Integrase catalytic" evidence="1">
    <location>
        <begin position="1"/>
        <end position="72"/>
    </location>
</feature>
<dbReference type="GO" id="GO:0015074">
    <property type="term" value="P:DNA integration"/>
    <property type="evidence" value="ECO:0007669"/>
    <property type="project" value="InterPro"/>
</dbReference>